<reference evidence="3 4" key="1">
    <citation type="journal article" date="2019" name="Environ. Microbiol.">
        <title>Species interactions and distinct microbial communities in high Arctic permafrost affected cryosols are associated with the CH4 and CO2 gas fluxes.</title>
        <authorList>
            <person name="Altshuler I."/>
            <person name="Hamel J."/>
            <person name="Turney S."/>
            <person name="Magnuson E."/>
            <person name="Levesque R."/>
            <person name="Greer C."/>
            <person name="Whyte L.G."/>
        </authorList>
    </citation>
    <scope>NUCLEOTIDE SEQUENCE [LARGE SCALE GENOMIC DNA]</scope>
    <source>
        <strain evidence="3 4">S9.3A</strain>
    </source>
</reference>
<keyword evidence="2" id="KW-0732">Signal</keyword>
<accession>A0A502CWJ0</accession>
<feature type="compositionally biased region" description="Low complexity" evidence="1">
    <location>
        <begin position="30"/>
        <end position="66"/>
    </location>
</feature>
<comment type="caution">
    <text evidence="3">The sequence shown here is derived from an EMBL/GenBank/DDBJ whole genome shotgun (WGS) entry which is preliminary data.</text>
</comment>
<evidence type="ECO:0008006" key="5">
    <source>
        <dbReference type="Google" id="ProtNLM"/>
    </source>
</evidence>
<feature type="region of interest" description="Disordered" evidence="1">
    <location>
        <begin position="30"/>
        <end position="88"/>
    </location>
</feature>
<gene>
    <name evidence="3" type="ORF">EAH86_08890</name>
</gene>
<feature type="chain" id="PRO_5038995255" description="Lipoprotein" evidence="2">
    <location>
        <begin position="30"/>
        <end position="178"/>
    </location>
</feature>
<dbReference type="EMBL" id="RCZM01000003">
    <property type="protein sequence ID" value="TPG16900.1"/>
    <property type="molecule type" value="Genomic_DNA"/>
</dbReference>
<evidence type="ECO:0000313" key="4">
    <source>
        <dbReference type="Proteomes" id="UP000317722"/>
    </source>
</evidence>
<name>A0A502CWJ0_9MICO</name>
<proteinExistence type="predicted"/>
<dbReference type="OrthoDB" id="4871128at2"/>
<evidence type="ECO:0000313" key="3">
    <source>
        <dbReference type="EMBL" id="TPG16900.1"/>
    </source>
</evidence>
<organism evidence="3 4">
    <name type="scientific">Pedococcus bigeumensis</name>
    <dbReference type="NCBI Taxonomy" id="433644"/>
    <lineage>
        <taxon>Bacteria</taxon>
        <taxon>Bacillati</taxon>
        <taxon>Actinomycetota</taxon>
        <taxon>Actinomycetes</taxon>
        <taxon>Micrococcales</taxon>
        <taxon>Intrasporangiaceae</taxon>
        <taxon>Pedococcus</taxon>
    </lineage>
</organism>
<feature type="signal peptide" evidence="2">
    <location>
        <begin position="1"/>
        <end position="29"/>
    </location>
</feature>
<protein>
    <recommendedName>
        <fullName evidence="5">Lipoprotein</fullName>
    </recommendedName>
</protein>
<keyword evidence="4" id="KW-1185">Reference proteome</keyword>
<sequence>MQTHLVARAAAAAAAVAAAVLLSACGSSAGAGSSDSSTTTGTSGPATPTVTVTVTATPTLPAPTLSKPTKPNPTMLTPPPAKDPLVLPDSPKAYAQAFVTAWVDRDRPRAAKLATASAVDAAFASTVQKSPTFTMCEGAAGSSYCSWQGDEYTMVVRVGNERVAQHQEQAVGEVRFTH</sequence>
<evidence type="ECO:0000256" key="1">
    <source>
        <dbReference type="SAM" id="MobiDB-lite"/>
    </source>
</evidence>
<dbReference type="AlphaFoldDB" id="A0A502CWJ0"/>
<dbReference type="Proteomes" id="UP000317722">
    <property type="component" value="Unassembled WGS sequence"/>
</dbReference>
<evidence type="ECO:0000256" key="2">
    <source>
        <dbReference type="SAM" id="SignalP"/>
    </source>
</evidence>
<dbReference type="RefSeq" id="WP_140739326.1">
    <property type="nucleotide sequence ID" value="NZ_RCZM01000003.1"/>
</dbReference>